<keyword evidence="5" id="KW-0862">Zinc</keyword>
<evidence type="ECO:0000256" key="1">
    <source>
        <dbReference type="ARBA" id="ARBA00004496"/>
    </source>
</evidence>
<proteinExistence type="evidence at transcript level"/>
<evidence type="ECO:0000256" key="7">
    <source>
        <dbReference type="ARBA" id="ARBA00022884"/>
    </source>
</evidence>
<evidence type="ECO:0000313" key="15">
    <source>
        <dbReference type="RefSeq" id="XP_058979024.1"/>
    </source>
</evidence>
<evidence type="ECO:0000259" key="10">
    <source>
        <dbReference type="PROSITE" id="PS51522"/>
    </source>
</evidence>
<evidence type="ECO:0000313" key="14">
    <source>
        <dbReference type="RefSeq" id="XP_005178031.1"/>
    </source>
</evidence>
<dbReference type="KEGG" id="mde:101901787"/>
<evidence type="ECO:0000313" key="12">
    <source>
        <dbReference type="EnsemblMetazoa" id="MDOA000368-PA"/>
    </source>
</evidence>
<protein>
    <submittedName>
        <fullName evidence="11">Nanos RNA binding protein</fullName>
    </submittedName>
    <submittedName>
        <fullName evidence="14 15">Protein nanos</fullName>
    </submittedName>
</protein>
<dbReference type="InterPro" id="IPR057910">
    <property type="entry name" value="NED_Nanos"/>
</dbReference>
<keyword evidence="13" id="KW-1185">Reference proteome</keyword>
<comment type="similarity">
    <text evidence="8">Belongs to the nanos family.</text>
</comment>
<keyword evidence="7 8" id="KW-0694">RNA-binding</keyword>
<evidence type="ECO:0000256" key="5">
    <source>
        <dbReference type="ARBA" id="ARBA00022833"/>
    </source>
</evidence>
<keyword evidence="6 8" id="KW-0810">Translation regulation</keyword>
<keyword evidence="2" id="KW-0963">Cytoplasm</keyword>
<keyword evidence="3" id="KW-0479">Metal-binding</keyword>
<dbReference type="AlphaFoldDB" id="T1PJR6"/>
<organism evidence="11">
    <name type="scientific">Musca domestica</name>
    <name type="common">House fly</name>
    <dbReference type="NCBI Taxonomy" id="7370"/>
    <lineage>
        <taxon>Eukaryota</taxon>
        <taxon>Metazoa</taxon>
        <taxon>Ecdysozoa</taxon>
        <taxon>Arthropoda</taxon>
        <taxon>Hexapoda</taxon>
        <taxon>Insecta</taxon>
        <taxon>Pterygota</taxon>
        <taxon>Neoptera</taxon>
        <taxon>Endopterygota</taxon>
        <taxon>Diptera</taxon>
        <taxon>Brachycera</taxon>
        <taxon>Muscomorpha</taxon>
        <taxon>Muscoidea</taxon>
        <taxon>Muscidae</taxon>
        <taxon>Musca</taxon>
    </lineage>
</organism>
<dbReference type="eggNOG" id="KOG4602">
    <property type="taxonomic scope" value="Eukaryota"/>
</dbReference>
<accession>T1PJR6</accession>
<dbReference type="GO" id="GO:0005737">
    <property type="term" value="C:cytoplasm"/>
    <property type="evidence" value="ECO:0007669"/>
    <property type="project" value="UniProtKB-SubCell"/>
</dbReference>
<dbReference type="InterPro" id="IPR008705">
    <property type="entry name" value="Nanos/Xcar2"/>
</dbReference>
<dbReference type="Gene3D" id="4.10.60.30">
    <property type="entry name" value="Nanos, RNA-binding domain"/>
    <property type="match status" value="1"/>
</dbReference>
<dbReference type="PANTHER" id="PTHR12887">
    <property type="entry name" value="NANOS PROTEIN"/>
    <property type="match status" value="1"/>
</dbReference>
<evidence type="ECO:0000313" key="11">
    <source>
        <dbReference type="EMBL" id="AFP63558.1"/>
    </source>
</evidence>
<evidence type="ECO:0000256" key="9">
    <source>
        <dbReference type="SAM" id="MobiDB-lite"/>
    </source>
</evidence>
<evidence type="ECO:0000256" key="2">
    <source>
        <dbReference type="ARBA" id="ARBA00022490"/>
    </source>
</evidence>
<name>T1PJR6_MUSDO</name>
<reference evidence="14" key="3">
    <citation type="submission" date="2025-04" db="UniProtKB">
        <authorList>
            <consortium name="RefSeq"/>
        </authorList>
    </citation>
    <scope>IDENTIFICATION</scope>
    <source>
        <strain evidence="14 15">Aabys</strain>
        <tissue evidence="15">Whole body</tissue>
    </source>
</reference>
<dbReference type="InterPro" id="IPR038129">
    <property type="entry name" value="Nanos_sf"/>
</dbReference>
<gene>
    <name evidence="14 15" type="primary">LOC101901787</name>
    <name evidence="12" type="synonym">101901787</name>
</gene>
<comment type="subcellular location">
    <subcellularLocation>
        <location evidence="1">Cytoplasm</location>
    </subcellularLocation>
</comment>
<dbReference type="RefSeq" id="XP_058979024.1">
    <property type="nucleotide sequence ID" value="XM_059123041.1"/>
</dbReference>
<dbReference type="Pfam" id="PF05741">
    <property type="entry name" value="zf-nanos"/>
    <property type="match status" value="1"/>
</dbReference>
<dbReference type="InterPro" id="IPR024161">
    <property type="entry name" value="Znf_nanos-typ"/>
</dbReference>
<dbReference type="VEuPathDB" id="VectorBase:MDOMA2_003035"/>
<evidence type="ECO:0000313" key="13">
    <source>
        <dbReference type="Proteomes" id="UP001652621"/>
    </source>
</evidence>
<feature type="compositionally biased region" description="Low complexity" evidence="9">
    <location>
        <begin position="57"/>
        <end position="79"/>
    </location>
</feature>
<dbReference type="PROSITE" id="PS51522">
    <property type="entry name" value="ZF_NANOS"/>
    <property type="match status" value="1"/>
</dbReference>
<reference evidence="12" key="2">
    <citation type="submission" date="2021-01" db="UniProtKB">
        <authorList>
            <consortium name="EnsemblMetazoa"/>
        </authorList>
    </citation>
    <scope>IDENTIFICATION</scope>
    <source>
        <strain evidence="12">Aabys</strain>
    </source>
</reference>
<evidence type="ECO:0000256" key="6">
    <source>
        <dbReference type="ARBA" id="ARBA00022845"/>
    </source>
</evidence>
<dbReference type="STRING" id="7370.T1PJR6"/>
<dbReference type="Pfam" id="PF25798">
    <property type="entry name" value="NED_Nanos"/>
    <property type="match status" value="1"/>
</dbReference>
<dbReference type="EnsemblMetazoa" id="MDOA000368-RA">
    <property type="protein sequence ID" value="MDOA000368-PA"/>
    <property type="gene ID" value="MDOA000368"/>
</dbReference>
<reference evidence="11" key="1">
    <citation type="submission" date="2012-08" db="EMBL/GenBank/DDBJ databases">
        <title>Transcriptome of adult Musca domestica launches a platform for comparative house fly gene expression and characterization of differential gene expression among resistant and susceptible house flies.</title>
        <authorList>
            <person name="Liu N."/>
            <person name="Zhang L."/>
            <person name="Li M."/>
            <person name="Reid W."/>
        </authorList>
    </citation>
    <scope>NUCLEOTIDE SEQUENCE</scope>
    <source>
        <strain evidence="11">ALHF</strain>
        <tissue evidence="11">Whole body</tissue>
    </source>
</reference>
<dbReference type="EMBL" id="KA648929">
    <property type="protein sequence ID" value="AFP63558.1"/>
    <property type="molecule type" value="mRNA"/>
</dbReference>
<evidence type="ECO:0000256" key="4">
    <source>
        <dbReference type="ARBA" id="ARBA00022771"/>
    </source>
</evidence>
<dbReference type="RefSeq" id="XP_005178031.1">
    <property type="nucleotide sequence ID" value="XM_005177974.3"/>
</dbReference>
<dbReference type="VEuPathDB" id="VectorBase:MDOA000368"/>
<dbReference type="GeneID" id="101901787"/>
<dbReference type="Proteomes" id="UP001652621">
    <property type="component" value="Unplaced"/>
</dbReference>
<feature type="region of interest" description="Disordered" evidence="9">
    <location>
        <begin position="53"/>
        <end position="83"/>
    </location>
</feature>
<feature type="domain" description="Nanos-type" evidence="10">
    <location>
        <begin position="338"/>
        <end position="392"/>
    </location>
</feature>
<dbReference type="GO" id="GO:0006417">
    <property type="term" value="P:regulation of translation"/>
    <property type="evidence" value="ECO:0007669"/>
    <property type="project" value="UniProtKB-UniRule"/>
</dbReference>
<evidence type="ECO:0000256" key="8">
    <source>
        <dbReference type="PROSITE-ProRule" id="PRU00855"/>
    </source>
</evidence>
<dbReference type="CTD" id="42297"/>
<dbReference type="OrthoDB" id="10010129at2759"/>
<sequence>MYRSSPESKKHQTEMLTNNILGLDCLHMKCFQEMYLDACNKLCISPTPSMASMNDGTTSSGVSSLSPTPSMSSSSSSSPECDGGLVTPDLAASLYALQQQQLIAAYQKQQQLAAAAAIANHANESSTGQQLPIGTVIGNNENTSQQQQQQQNEICKSLQMFAMLSTYSNEKDPSGGIDVPQLPKSQVDDVMIDFACNGYVCDELNRCHLGLHMSNPTISTTTGTNIAGGPINTPSLLTAAVNQQQNGTSATSPNGSTTNPTVALTPQQLQQHNINMSFNHNFWKILPAHMQQHSHAAVTAAAAAAAAAVNIDYNCNQNKKMQKRYNGPKNEKYSSAKHCVFCENNNEPDAVVKSHAVRDSMGRVLCPKLRTYICPICKASGDKAHTVKYCPQKPIITMEDAVNAESFRLSKGTYYKQQMKV</sequence>
<dbReference type="GO" id="GO:0003723">
    <property type="term" value="F:RNA binding"/>
    <property type="evidence" value="ECO:0007669"/>
    <property type="project" value="UniProtKB-UniRule"/>
</dbReference>
<evidence type="ECO:0000256" key="3">
    <source>
        <dbReference type="ARBA" id="ARBA00022723"/>
    </source>
</evidence>
<keyword evidence="4 8" id="KW-0863">Zinc-finger</keyword>
<dbReference type="GO" id="GO:0008270">
    <property type="term" value="F:zinc ion binding"/>
    <property type="evidence" value="ECO:0007669"/>
    <property type="project" value="UniProtKB-KW"/>
</dbReference>